<protein>
    <recommendedName>
        <fullName evidence="1">Integrase zinc-binding domain-containing protein</fullName>
    </recommendedName>
</protein>
<accession>A0A8S2PKV3</accession>
<dbReference type="PANTHER" id="PTHR47266">
    <property type="entry name" value="ENDONUCLEASE-RELATED"/>
    <property type="match status" value="1"/>
</dbReference>
<dbReference type="FunFam" id="1.10.340.70:FF:000001">
    <property type="entry name" value="Retrovirus-related Pol polyprotein from transposon gypsy-like Protein"/>
    <property type="match status" value="1"/>
</dbReference>
<evidence type="ECO:0000313" key="4">
    <source>
        <dbReference type="Proteomes" id="UP000682733"/>
    </source>
</evidence>
<evidence type="ECO:0000313" key="3">
    <source>
        <dbReference type="EMBL" id="CAF4395323.1"/>
    </source>
</evidence>
<dbReference type="EMBL" id="CAJOBC010090870">
    <property type="protein sequence ID" value="CAF4395323.1"/>
    <property type="molecule type" value="Genomic_DNA"/>
</dbReference>
<dbReference type="Proteomes" id="UP000682733">
    <property type="component" value="Unassembled WGS sequence"/>
</dbReference>
<comment type="caution">
    <text evidence="2">The sequence shown here is derived from an EMBL/GenBank/DDBJ whole genome shotgun (WGS) entry which is preliminary data.</text>
</comment>
<reference evidence="2" key="1">
    <citation type="submission" date="2021-02" db="EMBL/GenBank/DDBJ databases">
        <authorList>
            <person name="Nowell W R."/>
        </authorList>
    </citation>
    <scope>NUCLEOTIDE SEQUENCE</scope>
</reference>
<name>A0A8S2PKV3_9BILA</name>
<evidence type="ECO:0000259" key="1">
    <source>
        <dbReference type="Pfam" id="PF17921"/>
    </source>
</evidence>
<proteinExistence type="predicted"/>
<feature type="domain" description="Integrase zinc-binding" evidence="1">
    <location>
        <begin position="77"/>
        <end position="134"/>
    </location>
</feature>
<dbReference type="Pfam" id="PF17921">
    <property type="entry name" value="Integrase_H2C2"/>
    <property type="match status" value="1"/>
</dbReference>
<evidence type="ECO:0000313" key="2">
    <source>
        <dbReference type="EMBL" id="CAF4053990.1"/>
    </source>
</evidence>
<dbReference type="EMBL" id="CAJOBA010038034">
    <property type="protein sequence ID" value="CAF4053990.1"/>
    <property type="molecule type" value="Genomic_DNA"/>
</dbReference>
<gene>
    <name evidence="3" type="ORF">SRO942_LOCUS39129</name>
    <name evidence="2" type="ORF">TMI583_LOCUS26800</name>
</gene>
<dbReference type="AlphaFoldDB" id="A0A8S2PKV3"/>
<dbReference type="InterPro" id="IPR041588">
    <property type="entry name" value="Integrase_H2C2"/>
</dbReference>
<sequence>MEDNSFENKSNNENVIPNHLDITKLIEEQDKDLDIQRKIREVEKYPHKHPYVLQDEVFYKLLSRDGGKTKSKLIYLPKSMIKAALRSYHDHPTAAHFSLERTYAKMKHKYWWPDMKQSISDYINSCIVCKQYNYSRRKKPGHLHPISPPSGPFQLIGMDYCGPFLVTPRENRYRWYGGV</sequence>
<dbReference type="OrthoDB" id="425619at2759"/>
<dbReference type="Proteomes" id="UP000681722">
    <property type="component" value="Unassembled WGS sequence"/>
</dbReference>
<dbReference type="InterPro" id="IPR052160">
    <property type="entry name" value="Gypsy_RT_Integrase-like"/>
</dbReference>
<organism evidence="2 4">
    <name type="scientific">Didymodactylos carnosus</name>
    <dbReference type="NCBI Taxonomy" id="1234261"/>
    <lineage>
        <taxon>Eukaryota</taxon>
        <taxon>Metazoa</taxon>
        <taxon>Spiralia</taxon>
        <taxon>Gnathifera</taxon>
        <taxon>Rotifera</taxon>
        <taxon>Eurotatoria</taxon>
        <taxon>Bdelloidea</taxon>
        <taxon>Philodinida</taxon>
        <taxon>Philodinidae</taxon>
        <taxon>Didymodactylos</taxon>
    </lineage>
</organism>
<dbReference type="Gene3D" id="1.10.340.70">
    <property type="match status" value="1"/>
</dbReference>